<gene>
    <name evidence="2" type="ORF">SEPCBS119000_003883</name>
</gene>
<reference evidence="2 3" key="1">
    <citation type="submission" date="2024-01" db="EMBL/GenBank/DDBJ databases">
        <authorList>
            <person name="Allen C."/>
            <person name="Tagirdzhanova G."/>
        </authorList>
    </citation>
    <scope>NUCLEOTIDE SEQUENCE [LARGE SCALE GENOMIC DNA]</scope>
    <source>
        <strain evidence="2 3">CBS 119000</strain>
    </source>
</reference>
<proteinExistence type="predicted"/>
<evidence type="ECO:0000313" key="2">
    <source>
        <dbReference type="EMBL" id="CAK7270039.1"/>
    </source>
</evidence>
<sequence length="380" mass="41407">MATAHARLQSDTNAAGAGANSGMQCPHELSSPPSSPSKNAAILSPTNLARLAPATSKRKRKADDEDEGENKNENENSLPTGAQRRVLMHVQIRPQTHPHRRATIAVHTGRRLSMIVPERRTDSLEVEAGGESSPRARVADRFQSLALEAGYFAADSARETDGESSPPESSPPGRKHSEDGPLHKRMRRDDDDDHSNYPHDQPQVIITKDGRIITDPLRASLTWQDDEITVYDPNDTDDDGTGVNGIGFKPPPAIAYDRMLKRRQQMAAYRKREECEARARRSLLRTRAYQVADGTAADTGLASAEAEPDEATARATALEVSLRTPRSHPAVTAEESFTSSPPATPSPSPVRRVRFLETGPVTIRFTEPDAVPVVPSILSS</sequence>
<comment type="caution">
    <text evidence="2">The sequence shown here is derived from an EMBL/GenBank/DDBJ whole genome shotgun (WGS) entry which is preliminary data.</text>
</comment>
<feature type="region of interest" description="Disordered" evidence="1">
    <location>
        <begin position="1"/>
        <end position="84"/>
    </location>
</feature>
<organism evidence="2 3">
    <name type="scientific">Sporothrix epigloea</name>
    <dbReference type="NCBI Taxonomy" id="1892477"/>
    <lineage>
        <taxon>Eukaryota</taxon>
        <taxon>Fungi</taxon>
        <taxon>Dikarya</taxon>
        <taxon>Ascomycota</taxon>
        <taxon>Pezizomycotina</taxon>
        <taxon>Sordariomycetes</taxon>
        <taxon>Sordariomycetidae</taxon>
        <taxon>Ophiostomatales</taxon>
        <taxon>Ophiostomataceae</taxon>
        <taxon>Sporothrix</taxon>
    </lineage>
</organism>
<feature type="compositionally biased region" description="Acidic residues" evidence="1">
    <location>
        <begin position="230"/>
        <end position="240"/>
    </location>
</feature>
<dbReference type="Proteomes" id="UP001642502">
    <property type="component" value="Unassembled WGS sequence"/>
</dbReference>
<feature type="region of interest" description="Disordered" evidence="1">
    <location>
        <begin position="156"/>
        <end position="204"/>
    </location>
</feature>
<evidence type="ECO:0000313" key="3">
    <source>
        <dbReference type="Proteomes" id="UP001642502"/>
    </source>
</evidence>
<name>A0ABP0DP34_9PEZI</name>
<protein>
    <submittedName>
        <fullName evidence="2">Uncharacterized protein</fullName>
    </submittedName>
</protein>
<accession>A0ABP0DP34</accession>
<feature type="region of interest" description="Disordered" evidence="1">
    <location>
        <begin position="322"/>
        <end position="351"/>
    </location>
</feature>
<dbReference type="EMBL" id="CAWUON010000054">
    <property type="protein sequence ID" value="CAK7270039.1"/>
    <property type="molecule type" value="Genomic_DNA"/>
</dbReference>
<evidence type="ECO:0000256" key="1">
    <source>
        <dbReference type="SAM" id="MobiDB-lite"/>
    </source>
</evidence>
<feature type="region of interest" description="Disordered" evidence="1">
    <location>
        <begin position="230"/>
        <end position="251"/>
    </location>
</feature>
<keyword evidence="3" id="KW-1185">Reference proteome</keyword>